<dbReference type="EMBL" id="JAKNBA010000009">
    <property type="protein sequence ID" value="MDE1241914.1"/>
    <property type="molecule type" value="Genomic_DNA"/>
</dbReference>
<dbReference type="CDD" id="cd06259">
    <property type="entry name" value="YdcF-like"/>
    <property type="match status" value="1"/>
</dbReference>
<evidence type="ECO:0000313" key="2">
    <source>
        <dbReference type="EMBL" id="MDE1241914.1"/>
    </source>
</evidence>
<dbReference type="PANTHER" id="PTHR30336">
    <property type="entry name" value="INNER MEMBRANE PROTEIN, PROBABLE PERMEASE"/>
    <property type="match status" value="1"/>
</dbReference>
<comment type="caution">
    <text evidence="2">The sequence shown here is derived from an EMBL/GenBank/DDBJ whole genome shotgun (WGS) entry which is preliminary data.</text>
</comment>
<accession>A0A9X4ET47</accession>
<gene>
    <name evidence="2" type="ORF">L9W94_07095</name>
</gene>
<reference evidence="2" key="1">
    <citation type="submission" date="2022-02" db="EMBL/GenBank/DDBJ databases">
        <title>Emergence and expansion in Europe of a Vibrio aestuarianus clonal complex pathogenic for oysters.</title>
        <authorList>
            <person name="Mesnil A."/>
            <person name="Travers M.-A."/>
        </authorList>
    </citation>
    <scope>NUCLEOTIDE SEQUENCE</scope>
    <source>
        <strain evidence="2">19_064_11T1</strain>
    </source>
</reference>
<dbReference type="InterPro" id="IPR014729">
    <property type="entry name" value="Rossmann-like_a/b/a_fold"/>
</dbReference>
<dbReference type="GO" id="GO:0005886">
    <property type="term" value="C:plasma membrane"/>
    <property type="evidence" value="ECO:0007669"/>
    <property type="project" value="TreeGrafter"/>
</dbReference>
<dbReference type="InterPro" id="IPR003848">
    <property type="entry name" value="DUF218"/>
</dbReference>
<dbReference type="PANTHER" id="PTHR30336:SF20">
    <property type="entry name" value="DUF218 DOMAIN-CONTAINING PROTEIN"/>
    <property type="match status" value="1"/>
</dbReference>
<evidence type="ECO:0000313" key="3">
    <source>
        <dbReference type="Proteomes" id="UP001140979"/>
    </source>
</evidence>
<name>A0A9X4ET47_9VIBR</name>
<organism evidence="2 3">
    <name type="scientific">Vibrio aestuarianus</name>
    <dbReference type="NCBI Taxonomy" id="28171"/>
    <lineage>
        <taxon>Bacteria</taxon>
        <taxon>Pseudomonadati</taxon>
        <taxon>Pseudomonadota</taxon>
        <taxon>Gammaproteobacteria</taxon>
        <taxon>Vibrionales</taxon>
        <taxon>Vibrionaceae</taxon>
        <taxon>Vibrio</taxon>
    </lineage>
</organism>
<dbReference type="Proteomes" id="UP001140979">
    <property type="component" value="Unassembled WGS sequence"/>
</dbReference>
<protein>
    <submittedName>
        <fullName evidence="2">YdcF family protein</fullName>
    </submittedName>
</protein>
<feature type="domain" description="DUF218" evidence="1">
    <location>
        <begin position="26"/>
        <end position="143"/>
    </location>
</feature>
<evidence type="ECO:0000259" key="1">
    <source>
        <dbReference type="Pfam" id="PF02698"/>
    </source>
</evidence>
<dbReference type="Pfam" id="PF02698">
    <property type="entry name" value="DUF218"/>
    <property type="match status" value="1"/>
</dbReference>
<dbReference type="FunFam" id="3.40.50.620:FF:000280">
    <property type="entry name" value="DUF218 domain"/>
    <property type="match status" value="1"/>
</dbReference>
<sequence>MSKHLYQHIETLWQYMQMGQQLSQADVILVFCSNDIRVAEYAASLYHQKLAPYLLFSGGQGRFTEGLFDKSEAETFATIAKDAGVPSEHILLETHATNSGENVLLTHELLQQKSIQTQRIILVQKPFMERRAFATFEKQWPEHYQSLVVTSTGDAFFDYLNEEFTLDVALTALLEDFSRIKTYPEQGFQTEQIIPDEVEQAYHALLRLNL</sequence>
<dbReference type="InterPro" id="IPR051599">
    <property type="entry name" value="Cell_Envelope_Assoc"/>
</dbReference>
<dbReference type="RefSeq" id="WP_274682965.1">
    <property type="nucleotide sequence ID" value="NZ_JAKNBA010000009.1"/>
</dbReference>
<proteinExistence type="predicted"/>
<dbReference type="AlphaFoldDB" id="A0A9X4ET47"/>
<dbReference type="Gene3D" id="3.40.50.620">
    <property type="entry name" value="HUPs"/>
    <property type="match status" value="1"/>
</dbReference>